<dbReference type="Proteomes" id="UP001447188">
    <property type="component" value="Unassembled WGS sequence"/>
</dbReference>
<reference evidence="2 3" key="1">
    <citation type="submission" date="2024-02" db="EMBL/GenBank/DDBJ databases">
        <title>Discinaceae phylogenomics.</title>
        <authorList>
            <person name="Dirks A.C."/>
            <person name="James T.Y."/>
        </authorList>
    </citation>
    <scope>NUCLEOTIDE SEQUENCE [LARGE SCALE GENOMIC DNA]</scope>
    <source>
        <strain evidence="2 3">ACD0624</strain>
    </source>
</reference>
<feature type="chain" id="PRO_5045404336" evidence="1">
    <location>
        <begin position="18"/>
        <end position="101"/>
    </location>
</feature>
<keyword evidence="1" id="KW-0732">Signal</keyword>
<protein>
    <submittedName>
        <fullName evidence="2">Uncharacterized protein</fullName>
    </submittedName>
</protein>
<dbReference type="EMBL" id="JBBBZM010000080">
    <property type="protein sequence ID" value="KAL0634957.1"/>
    <property type="molecule type" value="Genomic_DNA"/>
</dbReference>
<comment type="caution">
    <text evidence="2">The sequence shown here is derived from an EMBL/GenBank/DDBJ whole genome shotgun (WGS) entry which is preliminary data.</text>
</comment>
<evidence type="ECO:0000256" key="1">
    <source>
        <dbReference type="SAM" id="SignalP"/>
    </source>
</evidence>
<gene>
    <name evidence="2" type="ORF">Q9L58_006075</name>
</gene>
<organism evidence="2 3">
    <name type="scientific">Discina gigas</name>
    <dbReference type="NCBI Taxonomy" id="1032678"/>
    <lineage>
        <taxon>Eukaryota</taxon>
        <taxon>Fungi</taxon>
        <taxon>Dikarya</taxon>
        <taxon>Ascomycota</taxon>
        <taxon>Pezizomycotina</taxon>
        <taxon>Pezizomycetes</taxon>
        <taxon>Pezizales</taxon>
        <taxon>Discinaceae</taxon>
        <taxon>Discina</taxon>
    </lineage>
</organism>
<proteinExistence type="predicted"/>
<name>A0ABR3GG62_9PEZI</name>
<accession>A0ABR3GG62</accession>
<sequence>MLPYFLPLVLLFTTAHAWQLTATLTNGKVQKLTASLGAPRSCDGLPWGNFSINYFDWIPNVGATTIELYPLDNCLGTKRVSVPGRNNVDPDTAYYTYKVLA</sequence>
<keyword evidence="3" id="KW-1185">Reference proteome</keyword>
<evidence type="ECO:0000313" key="2">
    <source>
        <dbReference type="EMBL" id="KAL0634957.1"/>
    </source>
</evidence>
<evidence type="ECO:0000313" key="3">
    <source>
        <dbReference type="Proteomes" id="UP001447188"/>
    </source>
</evidence>
<feature type="signal peptide" evidence="1">
    <location>
        <begin position="1"/>
        <end position="17"/>
    </location>
</feature>